<name>A0A6C0DLE7_9ZZZZ</name>
<accession>A0A6C0DLE7</accession>
<keyword evidence="2" id="KW-0812">Transmembrane</keyword>
<protein>
    <submittedName>
        <fullName evidence="3">Uncharacterized protein</fullName>
    </submittedName>
</protein>
<keyword evidence="2" id="KW-0472">Membrane</keyword>
<feature type="compositionally biased region" description="Basic and acidic residues" evidence="1">
    <location>
        <begin position="76"/>
        <end position="99"/>
    </location>
</feature>
<feature type="transmembrane region" description="Helical" evidence="2">
    <location>
        <begin position="6"/>
        <end position="24"/>
    </location>
</feature>
<dbReference type="EMBL" id="MN739632">
    <property type="protein sequence ID" value="QHT17271.1"/>
    <property type="molecule type" value="Genomic_DNA"/>
</dbReference>
<proteinExistence type="predicted"/>
<organism evidence="3">
    <name type="scientific">viral metagenome</name>
    <dbReference type="NCBI Taxonomy" id="1070528"/>
    <lineage>
        <taxon>unclassified sequences</taxon>
        <taxon>metagenomes</taxon>
        <taxon>organismal metagenomes</taxon>
    </lineage>
</organism>
<sequence>MNWIFSIYVAILFFLLTPRILLSLPSKGSKYTVAAVHAIVFAVLLHFSGSFISNCSSILPVSKEGLRNTKPPVTRETTEEEKKNVTKVPQKDMIQERAKHAQQRARQPAQQSRK</sequence>
<dbReference type="AlphaFoldDB" id="A0A6C0DLE7"/>
<feature type="region of interest" description="Disordered" evidence="1">
    <location>
        <begin position="64"/>
        <end position="114"/>
    </location>
</feature>
<feature type="transmembrane region" description="Helical" evidence="2">
    <location>
        <begin position="31"/>
        <end position="52"/>
    </location>
</feature>
<keyword evidence="2" id="KW-1133">Transmembrane helix</keyword>
<reference evidence="3" key="1">
    <citation type="journal article" date="2020" name="Nature">
        <title>Giant virus diversity and host interactions through global metagenomics.</title>
        <authorList>
            <person name="Schulz F."/>
            <person name="Roux S."/>
            <person name="Paez-Espino D."/>
            <person name="Jungbluth S."/>
            <person name="Walsh D.A."/>
            <person name="Denef V.J."/>
            <person name="McMahon K.D."/>
            <person name="Konstantinidis K.T."/>
            <person name="Eloe-Fadrosh E.A."/>
            <person name="Kyrpides N.C."/>
            <person name="Woyke T."/>
        </authorList>
    </citation>
    <scope>NUCLEOTIDE SEQUENCE</scope>
    <source>
        <strain evidence="3">GVMAG-M-3300023174-24</strain>
    </source>
</reference>
<feature type="compositionally biased region" description="Low complexity" evidence="1">
    <location>
        <begin position="104"/>
        <end position="114"/>
    </location>
</feature>
<evidence type="ECO:0000256" key="1">
    <source>
        <dbReference type="SAM" id="MobiDB-lite"/>
    </source>
</evidence>
<evidence type="ECO:0000313" key="3">
    <source>
        <dbReference type="EMBL" id="QHT17271.1"/>
    </source>
</evidence>
<evidence type="ECO:0000256" key="2">
    <source>
        <dbReference type="SAM" id="Phobius"/>
    </source>
</evidence>